<sequence length="140" mass="16426">MILHPAFKDKWIREYLPGEHANRIVDSFKRFFERDYNKLPSRPRYRRSRSLRISERTATSPNAPLRPTETKLNSILKNLSTKTRRLRILSSGGGRERKAFHGLRGWRTISYLFLRRRASVRGPSASPSFWLARSDTPSKI</sequence>
<evidence type="ECO:0000313" key="2">
    <source>
        <dbReference type="EMBL" id="RYC78367.1"/>
    </source>
</evidence>
<dbReference type="EMBL" id="MQTW01001200">
    <property type="protein sequence ID" value="RYC78367.1"/>
    <property type="molecule type" value="Genomic_DNA"/>
</dbReference>
<feature type="region of interest" description="Disordered" evidence="1">
    <location>
        <begin position="47"/>
        <end position="74"/>
    </location>
</feature>
<evidence type="ECO:0000256" key="1">
    <source>
        <dbReference type="SAM" id="MobiDB-lite"/>
    </source>
</evidence>
<gene>
    <name evidence="2" type="ORF">BFJ63_vAg18758</name>
</gene>
<dbReference type="AlphaFoldDB" id="A0A4Q2V3H4"/>
<accession>A0A4Q2V3H4</accession>
<reference evidence="2 3" key="1">
    <citation type="submission" date="2016-12" db="EMBL/GenBank/DDBJ databases">
        <title>Draft genome sequence of Fusarium oxysporum causing rot on Narcissus.</title>
        <authorList>
            <person name="Armitage A.D."/>
            <person name="Taylor A."/>
            <person name="Clarkson J.P."/>
            <person name="Harrison R.J."/>
            <person name="Jackson A.C."/>
        </authorList>
    </citation>
    <scope>NUCLEOTIDE SEQUENCE [LARGE SCALE GENOMIC DNA]</scope>
    <source>
        <strain evidence="2 3">N139</strain>
    </source>
</reference>
<name>A0A4Q2V3H4_FUSOX</name>
<protein>
    <submittedName>
        <fullName evidence="2">Uncharacterized protein</fullName>
    </submittedName>
</protein>
<comment type="caution">
    <text evidence="2">The sequence shown here is derived from an EMBL/GenBank/DDBJ whole genome shotgun (WGS) entry which is preliminary data.</text>
</comment>
<organism evidence="2 3">
    <name type="scientific">Fusarium oxysporum f. sp. narcissi</name>
    <dbReference type="NCBI Taxonomy" id="451672"/>
    <lineage>
        <taxon>Eukaryota</taxon>
        <taxon>Fungi</taxon>
        <taxon>Dikarya</taxon>
        <taxon>Ascomycota</taxon>
        <taxon>Pezizomycotina</taxon>
        <taxon>Sordariomycetes</taxon>
        <taxon>Hypocreomycetidae</taxon>
        <taxon>Hypocreales</taxon>
        <taxon>Nectriaceae</taxon>
        <taxon>Fusarium</taxon>
        <taxon>Fusarium oxysporum species complex</taxon>
    </lineage>
</organism>
<evidence type="ECO:0000313" key="3">
    <source>
        <dbReference type="Proteomes" id="UP000290540"/>
    </source>
</evidence>
<proteinExistence type="predicted"/>
<dbReference type="Proteomes" id="UP000290540">
    <property type="component" value="Unassembled WGS sequence"/>
</dbReference>